<accession>E3N4Z0</accession>
<keyword evidence="3" id="KW-1185">Reference proteome</keyword>
<gene>
    <name evidence="2" type="ORF">CRE_09726</name>
</gene>
<dbReference type="AlphaFoldDB" id="E3N4Z0"/>
<organism evidence="3">
    <name type="scientific">Caenorhabditis remanei</name>
    <name type="common">Caenorhabditis vulgaris</name>
    <dbReference type="NCBI Taxonomy" id="31234"/>
    <lineage>
        <taxon>Eukaryota</taxon>
        <taxon>Metazoa</taxon>
        <taxon>Ecdysozoa</taxon>
        <taxon>Nematoda</taxon>
        <taxon>Chromadorea</taxon>
        <taxon>Rhabditida</taxon>
        <taxon>Rhabditina</taxon>
        <taxon>Rhabditomorpha</taxon>
        <taxon>Rhabditoidea</taxon>
        <taxon>Rhabditidae</taxon>
        <taxon>Peloderinae</taxon>
        <taxon>Caenorhabditis</taxon>
    </lineage>
</organism>
<protein>
    <submittedName>
        <fullName evidence="2">Uncharacterized protein</fullName>
    </submittedName>
</protein>
<dbReference type="InParanoid" id="E3N4Z0"/>
<evidence type="ECO:0000313" key="2">
    <source>
        <dbReference type="EMBL" id="EFO86936.1"/>
    </source>
</evidence>
<dbReference type="EMBL" id="DS268529">
    <property type="protein sequence ID" value="EFO86936.1"/>
    <property type="molecule type" value="Genomic_DNA"/>
</dbReference>
<name>E3N4Z0_CAERE</name>
<reference evidence="2" key="1">
    <citation type="submission" date="2007-07" db="EMBL/GenBank/DDBJ databases">
        <title>PCAP assembly of the Caenorhabditis remanei genome.</title>
        <authorList>
            <consortium name="The Caenorhabditis remanei Sequencing Consortium"/>
            <person name="Wilson R.K."/>
        </authorList>
    </citation>
    <scope>NUCLEOTIDE SEQUENCE [LARGE SCALE GENOMIC DNA]</scope>
    <source>
        <strain evidence="2">PB4641</strain>
    </source>
</reference>
<proteinExistence type="predicted"/>
<evidence type="ECO:0000313" key="3">
    <source>
        <dbReference type="Proteomes" id="UP000008281"/>
    </source>
</evidence>
<dbReference type="HOGENOM" id="CLU_3225113_0_0_1"/>
<dbReference type="Proteomes" id="UP000008281">
    <property type="component" value="Unassembled WGS sequence"/>
</dbReference>
<sequence>MLVANTQDAGIPGSSGLNKVPRREEFPGETLVCQESQEEDPGSN</sequence>
<feature type="region of interest" description="Disordered" evidence="1">
    <location>
        <begin position="1"/>
        <end position="44"/>
    </location>
</feature>
<evidence type="ECO:0000256" key="1">
    <source>
        <dbReference type="SAM" id="MobiDB-lite"/>
    </source>
</evidence>